<proteinExistence type="predicted"/>
<feature type="region of interest" description="Disordered" evidence="1">
    <location>
        <begin position="659"/>
        <end position="744"/>
    </location>
</feature>
<dbReference type="OrthoDB" id="10688957at2759"/>
<feature type="compositionally biased region" description="Basic and acidic residues" evidence="1">
    <location>
        <begin position="659"/>
        <end position="683"/>
    </location>
</feature>
<feature type="compositionally biased region" description="Basic and acidic residues" evidence="1">
    <location>
        <begin position="298"/>
        <end position="307"/>
    </location>
</feature>
<keyword evidence="3" id="KW-1185">Reference proteome</keyword>
<sequence length="744" mass="80049">MNVARHNQQFASKRSGSSTKTLPSSCQEKGSTSSVSEKIIGWLPFGSSSAPSPALIKSKTEAEGWLMPMVGRSRPSSPSGPCGRCGLGPGEVSRRRHANLCPGLSPCDEEDSETVGHRKKLTEGKKTREEKGKGKEKKTIAATAASTPNLLAGLRFRHDEAVIGRAGKMISHSQSESDDSNKQSPKSKGRKKKSRWPNVSLSFFGGGNQSDGNIGLDVKDKEFIDCKSESEESLVVVKVQDSPVHSPTRFSQSASSSQEREGSSKSKRRRDKLDLRVRIPEKPRNLPTLIRGCGGDSESDKAPSRKSSCEKQVVVLQGSEVQLSRPTTAPIFISMVGSFLKEALADAIEEPNVYIPDMEHYDPIGTPGAMPLPPTPPPYWCCPVPSAQENFFADMQGPPLGSSLEAVLNAERRRTSEASLHSTPYPSLESSPSGSWEILPSISSSLSDSWEKLSAIDLSPPLRVPKSIHSSEKSWKKPSSLTKHLPSLNSVMDFVSVLESKPILCPKPQKATPCPQNLPTPPSSPESLSSWVMCERVPLSPPPIGLGWVNIERKKRKSQKNQPGGGTEGSCFVAVKTQMASGVNELSNFPRAQEVHIRGGGKEKAVSLFGVRKIKGDPELGKKILDQPLGIMDWYFVGGNGGAKTWREFNKKIKARVDKGKQIERKKEERKAAKAKEKAEKEQSGGGCVDKLKGLFGKGKGKFGAKNETTGKAEGAKNENAGEGQGAENKKAGEGGGGAEGVSS</sequence>
<feature type="compositionally biased region" description="Low complexity" evidence="1">
    <location>
        <begin position="71"/>
        <end position="82"/>
    </location>
</feature>
<comment type="caution">
    <text evidence="2">The sequence shown here is derived from an EMBL/GenBank/DDBJ whole genome shotgun (WGS) entry which is preliminary data.</text>
</comment>
<feature type="region of interest" description="Disordered" evidence="1">
    <location>
        <begin position="238"/>
        <end position="307"/>
    </location>
</feature>
<dbReference type="AlphaFoldDB" id="A0A8H4VYX3"/>
<accession>A0A8H4VYX3</accession>
<evidence type="ECO:0000313" key="2">
    <source>
        <dbReference type="EMBL" id="KAF4625470.1"/>
    </source>
</evidence>
<name>A0A8H4VYX3_9HELO</name>
<protein>
    <submittedName>
        <fullName evidence="2">Uncharacterized protein</fullName>
    </submittedName>
</protein>
<feature type="compositionally biased region" description="Basic and acidic residues" evidence="1">
    <location>
        <begin position="121"/>
        <end position="139"/>
    </location>
</feature>
<organism evidence="2 3">
    <name type="scientific">Cudoniella acicularis</name>
    <dbReference type="NCBI Taxonomy" id="354080"/>
    <lineage>
        <taxon>Eukaryota</taxon>
        <taxon>Fungi</taxon>
        <taxon>Dikarya</taxon>
        <taxon>Ascomycota</taxon>
        <taxon>Pezizomycotina</taxon>
        <taxon>Leotiomycetes</taxon>
        <taxon>Helotiales</taxon>
        <taxon>Tricladiaceae</taxon>
        <taxon>Cudoniella</taxon>
    </lineage>
</organism>
<feature type="region of interest" description="Disordered" evidence="1">
    <location>
        <begin position="1"/>
        <end position="34"/>
    </location>
</feature>
<feature type="compositionally biased region" description="Basic and acidic residues" evidence="1">
    <location>
        <begin position="271"/>
        <end position="284"/>
    </location>
</feature>
<feature type="region of interest" description="Disordered" evidence="1">
    <location>
        <begin position="165"/>
        <end position="216"/>
    </location>
</feature>
<dbReference type="Proteomes" id="UP000566819">
    <property type="component" value="Unassembled WGS sequence"/>
</dbReference>
<feature type="compositionally biased region" description="Basic residues" evidence="1">
    <location>
        <begin position="185"/>
        <end position="195"/>
    </location>
</feature>
<feature type="region of interest" description="Disordered" evidence="1">
    <location>
        <begin position="66"/>
        <end position="144"/>
    </location>
</feature>
<evidence type="ECO:0000313" key="3">
    <source>
        <dbReference type="Proteomes" id="UP000566819"/>
    </source>
</evidence>
<dbReference type="EMBL" id="JAAMPI010001371">
    <property type="protein sequence ID" value="KAF4625470.1"/>
    <property type="molecule type" value="Genomic_DNA"/>
</dbReference>
<feature type="compositionally biased region" description="Gly residues" evidence="1">
    <location>
        <begin position="734"/>
        <end position="744"/>
    </location>
</feature>
<evidence type="ECO:0000256" key="1">
    <source>
        <dbReference type="SAM" id="MobiDB-lite"/>
    </source>
</evidence>
<gene>
    <name evidence="2" type="ORF">G7Y89_g12698</name>
</gene>
<reference evidence="2 3" key="1">
    <citation type="submission" date="2020-03" db="EMBL/GenBank/DDBJ databases">
        <title>Draft Genome Sequence of Cudoniella acicularis.</title>
        <authorList>
            <person name="Buettner E."/>
            <person name="Kellner H."/>
        </authorList>
    </citation>
    <scope>NUCLEOTIDE SEQUENCE [LARGE SCALE GENOMIC DNA]</scope>
    <source>
        <strain evidence="2 3">DSM 108380</strain>
    </source>
</reference>